<evidence type="ECO:0000256" key="1">
    <source>
        <dbReference type="ARBA" id="ARBA00008005"/>
    </source>
</evidence>
<feature type="domain" description="Tail sheath protein subtilisin-like" evidence="2">
    <location>
        <begin position="266"/>
        <end position="402"/>
    </location>
</feature>
<dbReference type="InterPro" id="IPR035089">
    <property type="entry name" value="Phage_sheath_subtilisin"/>
</dbReference>
<evidence type="ECO:0000313" key="5">
    <source>
        <dbReference type="Proteomes" id="UP000294558"/>
    </source>
</evidence>
<evidence type="ECO:0008006" key="6">
    <source>
        <dbReference type="Google" id="ProtNLM"/>
    </source>
</evidence>
<dbReference type="InterPro" id="IPR020287">
    <property type="entry name" value="Tail_sheath_C"/>
</dbReference>
<comment type="caution">
    <text evidence="4">The sequence shown here is derived from an EMBL/GenBank/DDBJ whole genome shotgun (WGS) entry which is preliminary data.</text>
</comment>
<evidence type="ECO:0000259" key="3">
    <source>
        <dbReference type="Pfam" id="PF17482"/>
    </source>
</evidence>
<reference evidence="4 5" key="1">
    <citation type="submission" date="2019-03" db="EMBL/GenBank/DDBJ databases">
        <title>Sequencing the genomes of 1000 actinobacteria strains.</title>
        <authorList>
            <person name="Klenk H.-P."/>
        </authorList>
    </citation>
    <scope>NUCLEOTIDE SEQUENCE [LARGE SCALE GENOMIC DNA]</scope>
    <source>
        <strain evidence="4 5">DSM 18936</strain>
    </source>
</reference>
<accession>A0A4R7I2C4</accession>
<name>A0A4R7I2C4_9ACTN</name>
<dbReference type="Pfam" id="PF04984">
    <property type="entry name" value="Phage_sheath_1"/>
    <property type="match status" value="1"/>
</dbReference>
<dbReference type="AlphaFoldDB" id="A0A4R7I2C4"/>
<dbReference type="Proteomes" id="UP000294558">
    <property type="component" value="Unassembled WGS sequence"/>
</dbReference>
<proteinExistence type="inferred from homology"/>
<sequence length="519" mass="55930">MPQYLSPGVYVEEVEAGSRPIEGVATSVAAFVGMAKAGPVNRPTLVTNWTQFTQTFGDHMEGSYLAHAVYGYFNNGGGSAYVVRIGAPDDDADTPQLVPATSALPTAADGDQLGYEVSAKEAGSEGNGLRVEVQEASEPGDDGSAFKIVVKRGDQELESFDNLTTGRGRQNVATHVNANSQLIEMTETSVKGSIERRPATGASVELAGGGEAAPLPAQLDAADYVGDAADRTGFAGLEAIEDITMLMVPDLMAAYQQRLIDLEGVQAVQLAMIAHAELMGDRLAILDPPPALNAQQVKEWRVDKAGYDSKQAALYWPWVKVFDPASGQNQFVPPCGHMAGIWARSDATRGVHKAPANEVVRGAIALETNITRSEHDGLNPNGVNVIRSFPGMGIRVWGARTLSSDPAWRYINVRRLFNYLEESIMGGTQWVVFEPNDYDLWQRIRRTIAAFLVRQWRDGALFGQTPADAFYVKCDDETNPSEMIDAGQVTCEIGVAPVKPAEFVVFRLAQFSGGTSISE</sequence>
<dbReference type="EMBL" id="SOAU01000001">
    <property type="protein sequence ID" value="TDT17029.1"/>
    <property type="molecule type" value="Genomic_DNA"/>
</dbReference>
<keyword evidence="5" id="KW-1185">Reference proteome</keyword>
<dbReference type="Pfam" id="PF17482">
    <property type="entry name" value="Phage_sheath_1C"/>
    <property type="match status" value="1"/>
</dbReference>
<dbReference type="RefSeq" id="WP_133869344.1">
    <property type="nucleotide sequence ID" value="NZ_SOAU01000001.1"/>
</dbReference>
<feature type="domain" description="Tail sheath protein C-terminal" evidence="3">
    <location>
        <begin position="403"/>
        <end position="508"/>
    </location>
</feature>
<gene>
    <name evidence="4" type="ORF">BDK89_2630</name>
</gene>
<dbReference type="PANTHER" id="PTHR35861:SF1">
    <property type="entry name" value="PHAGE TAIL SHEATH PROTEIN"/>
    <property type="match status" value="1"/>
</dbReference>
<protein>
    <recommendedName>
        <fullName evidence="6">Tail sheath protein</fullName>
    </recommendedName>
</protein>
<evidence type="ECO:0000313" key="4">
    <source>
        <dbReference type="EMBL" id="TDT17029.1"/>
    </source>
</evidence>
<dbReference type="PANTHER" id="PTHR35861">
    <property type="match status" value="1"/>
</dbReference>
<comment type="similarity">
    <text evidence="1">Belongs to the myoviridae tail sheath protein family.</text>
</comment>
<dbReference type="OrthoDB" id="9767864at2"/>
<evidence type="ECO:0000259" key="2">
    <source>
        <dbReference type="Pfam" id="PF04984"/>
    </source>
</evidence>
<dbReference type="Gene3D" id="3.40.50.11780">
    <property type="match status" value="2"/>
</dbReference>
<dbReference type="InterPro" id="IPR052042">
    <property type="entry name" value="Tail_sheath_structural"/>
</dbReference>
<organism evidence="4 5">
    <name type="scientific">Ilumatobacter fluminis</name>
    <dbReference type="NCBI Taxonomy" id="467091"/>
    <lineage>
        <taxon>Bacteria</taxon>
        <taxon>Bacillati</taxon>
        <taxon>Actinomycetota</taxon>
        <taxon>Acidimicrobiia</taxon>
        <taxon>Acidimicrobiales</taxon>
        <taxon>Ilumatobacteraceae</taxon>
        <taxon>Ilumatobacter</taxon>
    </lineage>
</organism>